<gene>
    <name evidence="3" type="ORF">M959_03069</name>
</gene>
<dbReference type="SMART" id="SM00239">
    <property type="entry name" value="C2"/>
    <property type="match status" value="1"/>
</dbReference>
<accession>A0A093BP30</accession>
<feature type="domain" description="C2" evidence="2">
    <location>
        <begin position="111"/>
        <end position="230"/>
    </location>
</feature>
<dbReference type="InterPro" id="IPR052784">
    <property type="entry name" value="Perforin-1_pore-forming"/>
</dbReference>
<sequence length="264" mass="28320">LGVEVTAGGGAWRAGAMATTCREARGGNQANLSFNELFDERWVEVEGGKQDGDLLYGRPEAYTRWLHSLPTLPGLVGLDLRPLHTLLANQEPRRAALGAAIGRYIKERALRVNGSHLGVNQHGGCSRHRGTARLEVVVREGRGWAGDHVSATDAYVRVGFGGKLGQTGTVWNKQRPSWNERIDLGWVELGGSQLRLEVWDEDNQWDDDLLGACEVGVEAGANQGVVCYPGGGRLEVTYRATCGPALGGPSCHDYVPQPVGGGEG</sequence>
<organism evidence="3 4">
    <name type="scientific">Chaetura pelagica</name>
    <name type="common">Chimney swift</name>
    <name type="synonym">Hirundo pelagica</name>
    <dbReference type="NCBI Taxonomy" id="8897"/>
    <lineage>
        <taxon>Eukaryota</taxon>
        <taxon>Metazoa</taxon>
        <taxon>Chordata</taxon>
        <taxon>Craniata</taxon>
        <taxon>Vertebrata</taxon>
        <taxon>Euteleostomi</taxon>
        <taxon>Archelosauria</taxon>
        <taxon>Archosauria</taxon>
        <taxon>Dinosauria</taxon>
        <taxon>Saurischia</taxon>
        <taxon>Theropoda</taxon>
        <taxon>Coelurosauria</taxon>
        <taxon>Aves</taxon>
        <taxon>Neognathae</taxon>
        <taxon>Neoaves</taxon>
        <taxon>Strisores</taxon>
        <taxon>Apodiformes</taxon>
        <taxon>Apodidae</taxon>
        <taxon>Apodinae</taxon>
        <taxon>Chaetura</taxon>
    </lineage>
</organism>
<dbReference type="GO" id="GO:0001771">
    <property type="term" value="P:immunological synapse formation"/>
    <property type="evidence" value="ECO:0007669"/>
    <property type="project" value="TreeGrafter"/>
</dbReference>
<dbReference type="InterPro" id="IPR000008">
    <property type="entry name" value="C2_dom"/>
</dbReference>
<evidence type="ECO:0000256" key="1">
    <source>
        <dbReference type="ARBA" id="ARBA00022729"/>
    </source>
</evidence>
<evidence type="ECO:0000313" key="3">
    <source>
        <dbReference type="EMBL" id="KFU93096.1"/>
    </source>
</evidence>
<dbReference type="SUPFAM" id="SSF49562">
    <property type="entry name" value="C2 domain (Calcium/lipid-binding domain, CaLB)"/>
    <property type="match status" value="1"/>
</dbReference>
<dbReference type="PANTHER" id="PTHR46096">
    <property type="entry name" value="PERFORIN-1"/>
    <property type="match status" value="1"/>
</dbReference>
<dbReference type="PANTHER" id="PTHR46096:SF3">
    <property type="entry name" value="PERFORIN-1"/>
    <property type="match status" value="1"/>
</dbReference>
<protein>
    <submittedName>
        <fullName evidence="3">Perforin-1</fullName>
    </submittedName>
</protein>
<keyword evidence="4" id="KW-1185">Reference proteome</keyword>
<dbReference type="GO" id="GO:0001913">
    <property type="term" value="P:T cell mediated cytotoxicity"/>
    <property type="evidence" value="ECO:0007669"/>
    <property type="project" value="TreeGrafter"/>
</dbReference>
<evidence type="ECO:0000259" key="2">
    <source>
        <dbReference type="PROSITE" id="PS50004"/>
    </source>
</evidence>
<dbReference type="Pfam" id="PF00168">
    <property type="entry name" value="C2"/>
    <property type="match status" value="1"/>
</dbReference>
<dbReference type="GO" id="GO:0051607">
    <property type="term" value="P:defense response to virus"/>
    <property type="evidence" value="ECO:0007669"/>
    <property type="project" value="TreeGrafter"/>
</dbReference>
<proteinExistence type="predicted"/>
<name>A0A093BP30_CHAPE</name>
<dbReference type="Proteomes" id="UP000031515">
    <property type="component" value="Unassembled WGS sequence"/>
</dbReference>
<dbReference type="InterPro" id="IPR020864">
    <property type="entry name" value="MACPF"/>
</dbReference>
<keyword evidence="1" id="KW-0732">Signal</keyword>
<feature type="non-terminal residue" evidence="3">
    <location>
        <position position="264"/>
    </location>
</feature>
<dbReference type="EMBL" id="KN126847">
    <property type="protein sequence ID" value="KFU93096.1"/>
    <property type="molecule type" value="Genomic_DNA"/>
</dbReference>
<dbReference type="Pfam" id="PF01823">
    <property type="entry name" value="MACPF"/>
    <property type="match status" value="1"/>
</dbReference>
<evidence type="ECO:0000313" key="4">
    <source>
        <dbReference type="Proteomes" id="UP000031515"/>
    </source>
</evidence>
<dbReference type="InterPro" id="IPR035892">
    <property type="entry name" value="C2_domain_sf"/>
</dbReference>
<dbReference type="GO" id="GO:0022829">
    <property type="term" value="F:wide pore channel activity"/>
    <property type="evidence" value="ECO:0007669"/>
    <property type="project" value="TreeGrafter"/>
</dbReference>
<dbReference type="PROSITE" id="PS50004">
    <property type="entry name" value="C2"/>
    <property type="match status" value="1"/>
</dbReference>
<dbReference type="GO" id="GO:0016020">
    <property type="term" value="C:membrane"/>
    <property type="evidence" value="ECO:0007669"/>
    <property type="project" value="TreeGrafter"/>
</dbReference>
<reference evidence="4" key="2">
    <citation type="journal article" date="2014" name="Science">
        <title>Comparative genomics reveals insights into avian genome evolution and adaptation.</title>
        <authorList>
            <consortium name="Avian Genome Consortium"/>
            <person name="Zhang G."/>
            <person name="Li C."/>
            <person name="Li Q."/>
            <person name="Li B."/>
            <person name="Larkin D.M."/>
            <person name="Lee C."/>
            <person name="Storz J.F."/>
            <person name="Antunes A."/>
            <person name="Greenwold M.J."/>
            <person name="Meredith R.W."/>
            <person name="Odeen A."/>
            <person name="Cui J."/>
            <person name="Zhou Q."/>
            <person name="Xu L."/>
            <person name="Pan H."/>
            <person name="Wang Z."/>
            <person name="Jin L."/>
            <person name="Zhang P."/>
            <person name="Hu H."/>
            <person name="Yang W."/>
            <person name="Hu J."/>
            <person name="Xiao J."/>
            <person name="Yang Z."/>
            <person name="Liu Y."/>
            <person name="Xie Q."/>
            <person name="Yu H."/>
            <person name="Lian J."/>
            <person name="Wen P."/>
            <person name="Zhang F."/>
            <person name="Li H."/>
            <person name="Zeng Y."/>
            <person name="Xiong Z."/>
            <person name="Liu S."/>
            <person name="Zhou L."/>
            <person name="Huang Z."/>
            <person name="An N."/>
            <person name="Wang J."/>
            <person name="Zheng Q."/>
            <person name="Xiong Y."/>
            <person name="Wang G."/>
            <person name="Wang B."/>
            <person name="Wang J."/>
            <person name="Fan Y."/>
            <person name="da Fonseca R.R."/>
            <person name="Alfaro-Nunez A."/>
            <person name="Schubert M."/>
            <person name="Orlando L."/>
            <person name="Mourier T."/>
            <person name="Howard J.T."/>
            <person name="Ganapathy G."/>
            <person name="Pfenning A."/>
            <person name="Whitney O."/>
            <person name="Rivas M.V."/>
            <person name="Hara E."/>
            <person name="Smith J."/>
            <person name="Farre M."/>
            <person name="Narayan J."/>
            <person name="Slavov G."/>
            <person name="Romanov M.N."/>
            <person name="Borges R."/>
            <person name="Machado J.P."/>
            <person name="Khan I."/>
            <person name="Springer M.S."/>
            <person name="Gatesy J."/>
            <person name="Hoffmann F.G."/>
            <person name="Opazo J.C."/>
            <person name="Hastad O."/>
            <person name="Sawyer R.H."/>
            <person name="Kim H."/>
            <person name="Kim K.W."/>
            <person name="Kim H.J."/>
            <person name="Cho S."/>
            <person name="Li N."/>
            <person name="Huang Y."/>
            <person name="Bruford M.W."/>
            <person name="Zhan X."/>
            <person name="Dixon A."/>
            <person name="Bertelsen M.F."/>
            <person name="Derryberry E."/>
            <person name="Warren W."/>
            <person name="Wilson R.K."/>
            <person name="Li S."/>
            <person name="Ray D.A."/>
            <person name="Green R.E."/>
            <person name="O'Brien S.J."/>
            <person name="Griffin D."/>
            <person name="Johnson W.E."/>
            <person name="Haussler D."/>
            <person name="Ryder O.A."/>
            <person name="Willerslev E."/>
            <person name="Graves G.R."/>
            <person name="Alstrom P."/>
            <person name="Fjeldsa J."/>
            <person name="Mindell D.P."/>
            <person name="Edwards S.V."/>
            <person name="Braun E.L."/>
            <person name="Rahbek C."/>
            <person name="Burt D.W."/>
            <person name="Houde P."/>
            <person name="Zhang Y."/>
            <person name="Yang H."/>
            <person name="Wang J."/>
            <person name="Jarvis E.D."/>
            <person name="Gilbert M.T."/>
            <person name="Wang J."/>
        </authorList>
    </citation>
    <scope>NUCLEOTIDE SEQUENCE [LARGE SCALE GENOMIC DNA]</scope>
</reference>
<feature type="non-terminal residue" evidence="3">
    <location>
        <position position="1"/>
    </location>
</feature>
<dbReference type="AlphaFoldDB" id="A0A093BP30"/>
<reference evidence="3 4" key="1">
    <citation type="submission" date="2013-08" db="EMBL/GenBank/DDBJ databases">
        <title>Genome evolution of avian class.</title>
        <authorList>
            <person name="Zhang G."/>
            <person name="Li C."/>
        </authorList>
    </citation>
    <scope>NUCLEOTIDE SEQUENCE [LARGE SCALE GENOMIC DNA]</scope>
    <source>
        <strain evidence="3">M959</strain>
    </source>
</reference>
<dbReference type="Gene3D" id="2.60.40.150">
    <property type="entry name" value="C2 domain"/>
    <property type="match status" value="1"/>
</dbReference>